<evidence type="ECO:0000313" key="4">
    <source>
        <dbReference type="Proteomes" id="UP001597295"/>
    </source>
</evidence>
<dbReference type="Pfam" id="PF04519">
    <property type="entry name" value="Bactofilin"/>
    <property type="match status" value="1"/>
</dbReference>
<organism evidence="3 4">
    <name type="scientific">Lacibacterium aquatile</name>
    <dbReference type="NCBI Taxonomy" id="1168082"/>
    <lineage>
        <taxon>Bacteria</taxon>
        <taxon>Pseudomonadati</taxon>
        <taxon>Pseudomonadota</taxon>
        <taxon>Alphaproteobacteria</taxon>
        <taxon>Rhodospirillales</taxon>
        <taxon>Rhodospirillaceae</taxon>
    </lineage>
</organism>
<reference evidence="4" key="1">
    <citation type="journal article" date="2019" name="Int. J. Syst. Evol. Microbiol.">
        <title>The Global Catalogue of Microorganisms (GCM) 10K type strain sequencing project: providing services to taxonomists for standard genome sequencing and annotation.</title>
        <authorList>
            <consortium name="The Broad Institute Genomics Platform"/>
            <consortium name="The Broad Institute Genome Sequencing Center for Infectious Disease"/>
            <person name="Wu L."/>
            <person name="Ma J."/>
        </authorList>
    </citation>
    <scope>NUCLEOTIDE SEQUENCE [LARGE SCALE GENOMIC DNA]</scope>
    <source>
        <strain evidence="4">CGMCC 1.19062</strain>
    </source>
</reference>
<gene>
    <name evidence="3" type="ORF">ACFSM5_09130</name>
</gene>
<protein>
    <submittedName>
        <fullName evidence="3">Polymer-forming cytoskeletal protein</fullName>
    </submittedName>
</protein>
<dbReference type="PANTHER" id="PTHR35024:SF4">
    <property type="entry name" value="POLYMER-FORMING CYTOSKELETAL PROTEIN"/>
    <property type="match status" value="1"/>
</dbReference>
<evidence type="ECO:0000256" key="1">
    <source>
        <dbReference type="ARBA" id="ARBA00044755"/>
    </source>
</evidence>
<comment type="similarity">
    <text evidence="1">Belongs to the bactofilin family.</text>
</comment>
<keyword evidence="4" id="KW-1185">Reference proteome</keyword>
<evidence type="ECO:0000313" key="3">
    <source>
        <dbReference type="EMBL" id="MFD2263048.1"/>
    </source>
</evidence>
<dbReference type="EMBL" id="JBHUIP010000009">
    <property type="protein sequence ID" value="MFD2263048.1"/>
    <property type="molecule type" value="Genomic_DNA"/>
</dbReference>
<feature type="compositionally biased region" description="Basic and acidic residues" evidence="2">
    <location>
        <begin position="126"/>
        <end position="146"/>
    </location>
</feature>
<sequence>MPPQSSGKIPSILAEDMRVTGDVISAGEVQIDGDVIGDVEAHALIIGDTAHVRGQITADIVRVSGAVTGRIKAREVVLTRSAKVEGDILHEVLAIEAGAQLQGNCRRRLMDEEEPKALEAPQKIAAKSEEKPSDDKSLFDKEEAAA</sequence>
<dbReference type="PANTHER" id="PTHR35024">
    <property type="entry name" value="HYPOTHETICAL CYTOSOLIC PROTEIN"/>
    <property type="match status" value="1"/>
</dbReference>
<dbReference type="Proteomes" id="UP001597295">
    <property type="component" value="Unassembled WGS sequence"/>
</dbReference>
<feature type="region of interest" description="Disordered" evidence="2">
    <location>
        <begin position="114"/>
        <end position="146"/>
    </location>
</feature>
<proteinExistence type="inferred from homology"/>
<name>A0ABW5DPK1_9PROT</name>
<dbReference type="RefSeq" id="WP_379876020.1">
    <property type="nucleotide sequence ID" value="NZ_JBHUIP010000009.1"/>
</dbReference>
<accession>A0ABW5DPK1</accession>
<dbReference type="InterPro" id="IPR007607">
    <property type="entry name" value="BacA/B"/>
</dbReference>
<comment type="caution">
    <text evidence="3">The sequence shown here is derived from an EMBL/GenBank/DDBJ whole genome shotgun (WGS) entry which is preliminary data.</text>
</comment>
<evidence type="ECO:0000256" key="2">
    <source>
        <dbReference type="SAM" id="MobiDB-lite"/>
    </source>
</evidence>